<protein>
    <submittedName>
        <fullName evidence="1">Uncharacterized protein</fullName>
    </submittedName>
</protein>
<dbReference type="Proteomes" id="UP000007391">
    <property type="component" value="Chromosome"/>
</dbReference>
<gene>
    <name evidence="1" type="ordered locus">FFONT_0382</name>
</gene>
<reference evidence="2" key="1">
    <citation type="submission" date="2012-03" db="EMBL/GenBank/DDBJ databases">
        <title>Fervidicoccus fontis complete genome analysis confirms its distinct phylogenetic position and predicts its environmental function.</title>
        <authorList>
            <person name="Lebedinsky A.V."/>
            <person name="Mardanov A.V."/>
            <person name="Gumerov V.M."/>
            <person name="Beletsky A.V."/>
            <person name="Kublanov I.V."/>
            <person name="Perevalova A.A."/>
            <person name="Bonch-Osmolovskaya E.A."/>
            <person name="Ravin N.V."/>
            <person name="Skryabin K.G."/>
        </authorList>
    </citation>
    <scope>NUCLEOTIDE SEQUENCE [LARGE SCALE GENOMIC DNA]</scope>
    <source>
        <strain evidence="2">DSM 19380 / VKM B-2539 / Kam940</strain>
    </source>
</reference>
<dbReference type="EMBL" id="CP003423">
    <property type="protein sequence ID" value="AFH42372.1"/>
    <property type="molecule type" value="Genomic_DNA"/>
</dbReference>
<dbReference type="eggNOG" id="arCOG00076">
    <property type="taxonomic scope" value="Archaea"/>
</dbReference>
<accession>I0A065</accession>
<dbReference type="STRING" id="1163730.FFONT_0382"/>
<keyword evidence="2" id="KW-1185">Reference proteome</keyword>
<name>I0A065_FERFK</name>
<dbReference type="InParanoid" id="I0A065"/>
<dbReference type="AlphaFoldDB" id="I0A065"/>
<proteinExistence type="predicted"/>
<sequence length="49" mass="5935">MSFRQAKWNEPIAFDIEHQNRSSLEFEVDEKLELPSELKKKRAKNSWNE</sequence>
<evidence type="ECO:0000313" key="2">
    <source>
        <dbReference type="Proteomes" id="UP000007391"/>
    </source>
</evidence>
<evidence type="ECO:0000313" key="1">
    <source>
        <dbReference type="EMBL" id="AFH42372.1"/>
    </source>
</evidence>
<dbReference type="KEGG" id="ffo:FFONT_0382"/>
<dbReference type="GeneID" id="64534379"/>
<dbReference type="HOGENOM" id="CLU_3130688_0_0_2"/>
<organism evidence="1 2">
    <name type="scientific">Fervidicoccus fontis (strain DSM 19380 / JCM 18336 / VKM B-2539 / Kam940)</name>
    <dbReference type="NCBI Taxonomy" id="1163730"/>
    <lineage>
        <taxon>Archaea</taxon>
        <taxon>Thermoproteota</taxon>
        <taxon>Thermoprotei</taxon>
        <taxon>Fervidicoccales</taxon>
        <taxon>Fervidicoccaceae</taxon>
        <taxon>Fervidicoccus</taxon>
    </lineage>
</organism>
<dbReference type="RefSeq" id="WP_014557521.1">
    <property type="nucleotide sequence ID" value="NC_017461.1"/>
</dbReference>
<reference evidence="1 2" key="2">
    <citation type="journal article" date="2014" name="Extremophiles">
        <title>Analysis of the complete genome of Fervidococcus fontis confirms the distinct phylogenetic position of the order Fervidicoccales and suggests its environmental function.</title>
        <authorList>
            <person name="Lebedinsky A.V."/>
            <person name="Mardanov A.V."/>
            <person name="Kublanov I.V."/>
            <person name="Gumerov V.M."/>
            <person name="Beletsky A.V."/>
            <person name="Perevalova A.A."/>
            <person name="Bidzhieva S.Kh."/>
            <person name="Bonch-Osmolovskaya E.A."/>
            <person name="Skryabin K.G."/>
            <person name="Ravin N.V."/>
        </authorList>
    </citation>
    <scope>NUCLEOTIDE SEQUENCE [LARGE SCALE GENOMIC DNA]</scope>
    <source>
        <strain evidence="2">DSM 19380 / VKM B-2539 / Kam940</strain>
    </source>
</reference>